<feature type="transmembrane region" description="Helical" evidence="1">
    <location>
        <begin position="123"/>
        <end position="144"/>
    </location>
</feature>
<evidence type="ECO:0000256" key="1">
    <source>
        <dbReference type="SAM" id="Phobius"/>
    </source>
</evidence>
<keyword evidence="1" id="KW-1133">Transmembrane helix</keyword>
<keyword evidence="3" id="KW-1185">Reference proteome</keyword>
<sequence>MTDPVAAVMEVHYKRFSIKMDIALELEEDLYTKNVSDNVNVSENYYSGLYPHQIGALFFSLFCLVPNMLILYIICRHRLTSTIYWTITNWSILNSILIINFLPLTVVPGRLITTMALEFSADFGMTLLTFTSVLTTLFMFDFFIKSEKVCSCSYQRGAVWRLYHFNKFTNYISSFSFVFCIQSSKVLD</sequence>
<reference evidence="2 3" key="1">
    <citation type="journal article" date="2024" name="BMC Genomics">
        <title>De novo assembly and annotation of Popillia japonica's genome with initial clues to its potential as an invasive pest.</title>
        <authorList>
            <person name="Cucini C."/>
            <person name="Boschi S."/>
            <person name="Funari R."/>
            <person name="Cardaioli E."/>
            <person name="Iannotti N."/>
            <person name="Marturano G."/>
            <person name="Paoli F."/>
            <person name="Bruttini M."/>
            <person name="Carapelli A."/>
            <person name="Frati F."/>
            <person name="Nardi F."/>
        </authorList>
    </citation>
    <scope>NUCLEOTIDE SEQUENCE [LARGE SCALE GENOMIC DNA]</scope>
    <source>
        <strain evidence="2">DMR45628</strain>
    </source>
</reference>
<evidence type="ECO:0008006" key="4">
    <source>
        <dbReference type="Google" id="ProtNLM"/>
    </source>
</evidence>
<gene>
    <name evidence="2" type="ORF">QE152_g13810</name>
</gene>
<keyword evidence="1" id="KW-0812">Transmembrane</keyword>
<dbReference type="AlphaFoldDB" id="A0AAW1LAQ0"/>
<feature type="transmembrane region" description="Helical" evidence="1">
    <location>
        <begin position="54"/>
        <end position="75"/>
    </location>
</feature>
<protein>
    <recommendedName>
        <fullName evidence="4">G-protein coupled receptors family 1 profile domain-containing protein</fullName>
    </recommendedName>
</protein>
<keyword evidence="1" id="KW-0472">Membrane</keyword>
<evidence type="ECO:0000313" key="2">
    <source>
        <dbReference type="EMBL" id="KAK9731274.1"/>
    </source>
</evidence>
<accession>A0AAW1LAQ0</accession>
<dbReference type="EMBL" id="JASPKY010000135">
    <property type="protein sequence ID" value="KAK9731274.1"/>
    <property type="molecule type" value="Genomic_DNA"/>
</dbReference>
<dbReference type="Proteomes" id="UP001458880">
    <property type="component" value="Unassembled WGS sequence"/>
</dbReference>
<name>A0AAW1LAQ0_POPJA</name>
<organism evidence="2 3">
    <name type="scientific">Popillia japonica</name>
    <name type="common">Japanese beetle</name>
    <dbReference type="NCBI Taxonomy" id="7064"/>
    <lineage>
        <taxon>Eukaryota</taxon>
        <taxon>Metazoa</taxon>
        <taxon>Ecdysozoa</taxon>
        <taxon>Arthropoda</taxon>
        <taxon>Hexapoda</taxon>
        <taxon>Insecta</taxon>
        <taxon>Pterygota</taxon>
        <taxon>Neoptera</taxon>
        <taxon>Endopterygota</taxon>
        <taxon>Coleoptera</taxon>
        <taxon>Polyphaga</taxon>
        <taxon>Scarabaeiformia</taxon>
        <taxon>Scarabaeidae</taxon>
        <taxon>Rutelinae</taxon>
        <taxon>Popillia</taxon>
    </lineage>
</organism>
<proteinExistence type="predicted"/>
<comment type="caution">
    <text evidence="2">The sequence shown here is derived from an EMBL/GenBank/DDBJ whole genome shotgun (WGS) entry which is preliminary data.</text>
</comment>
<evidence type="ECO:0000313" key="3">
    <source>
        <dbReference type="Proteomes" id="UP001458880"/>
    </source>
</evidence>
<feature type="transmembrane region" description="Helical" evidence="1">
    <location>
        <begin position="82"/>
        <end position="103"/>
    </location>
</feature>